<gene>
    <name evidence="2" type="ORF">BXY80_1748</name>
</gene>
<name>A0A420DKF5_9FLAO</name>
<feature type="domain" description="M23ase beta-sheet core" evidence="1">
    <location>
        <begin position="49"/>
        <end position="108"/>
    </location>
</feature>
<dbReference type="InterPro" id="IPR016047">
    <property type="entry name" value="M23ase_b-sheet_dom"/>
</dbReference>
<sequence length="563" mass="64784">MHMKQFLLILLCSHLAFSQVKYPKDYFRSPLDVTLVLSGTFAELRSNHFHSGLDIKTQQRKGLKVYAAAQGYVSRIKISHFGYGKALYITHPNGYVSVYAHLQKFSPAIEAYIKECQYQKETYEVEVFPSPDELPIATDEIVAFSGNSGSSGGPHLHFEIRDNAERPINPMLFGIDIDDSKAPVVSKVYAYPKNKNSYVDESKVRKELRLIPSKNGDYSVEPIEAFGDIGFGIVSYDQQDLATNKNGVSNIQSFFNGNKNLEVDFKRFSFNETKHLNRYIDFEIFKTKKSRIQKLFIEPGNTLSLFKDVSDNGYIKVEDSTSSVYKVRIRDFKGNETWLSIPIKGKKHKEVLEGESITPKHYIFKDQVNELSDRNISVYFPSNSFYDDFYIDFGVKSDTLILHKDIVPIMKNFTINYDISNYNDGDKSKLFIAKLYGYYKKPYYVRTTRKGDVLSARSKSFGTFALQTDTIRPTIKPVNFQDKKWLSKHNYLKVKIDDDLSGISNYRATINGKWILMEYDYKTDLLVYNFADNIIEDTEHNLKIIVTDNVGNSSTFEATFFRK</sequence>
<dbReference type="EMBL" id="RAQJ01000003">
    <property type="protein sequence ID" value="RKE94736.1"/>
    <property type="molecule type" value="Genomic_DNA"/>
</dbReference>
<dbReference type="CDD" id="cd12797">
    <property type="entry name" value="M23_peptidase"/>
    <property type="match status" value="1"/>
</dbReference>
<dbReference type="GO" id="GO:0004222">
    <property type="term" value="F:metalloendopeptidase activity"/>
    <property type="evidence" value="ECO:0007669"/>
    <property type="project" value="TreeGrafter"/>
</dbReference>
<evidence type="ECO:0000313" key="2">
    <source>
        <dbReference type="EMBL" id="RKE94736.1"/>
    </source>
</evidence>
<accession>A0A420DKF5</accession>
<comment type="caution">
    <text evidence="2">The sequence shown here is derived from an EMBL/GenBank/DDBJ whole genome shotgun (WGS) entry which is preliminary data.</text>
</comment>
<evidence type="ECO:0000313" key="3">
    <source>
        <dbReference type="Proteomes" id="UP000284892"/>
    </source>
</evidence>
<reference evidence="2 3" key="1">
    <citation type="submission" date="2018-09" db="EMBL/GenBank/DDBJ databases">
        <title>Genomic Encyclopedia of Archaeal and Bacterial Type Strains, Phase II (KMG-II): from individual species to whole genera.</title>
        <authorList>
            <person name="Goeker M."/>
        </authorList>
    </citation>
    <scope>NUCLEOTIDE SEQUENCE [LARGE SCALE GENOMIC DNA]</scope>
    <source>
        <strain evidence="2 3">DSM 26283</strain>
    </source>
</reference>
<dbReference type="Gene3D" id="2.70.70.10">
    <property type="entry name" value="Glucose Permease (Domain IIA)"/>
    <property type="match status" value="1"/>
</dbReference>
<dbReference type="AlphaFoldDB" id="A0A420DKF5"/>
<dbReference type="SUPFAM" id="SSF51261">
    <property type="entry name" value="Duplicated hybrid motif"/>
    <property type="match status" value="1"/>
</dbReference>
<evidence type="ECO:0000259" key="1">
    <source>
        <dbReference type="Pfam" id="PF01551"/>
    </source>
</evidence>
<dbReference type="InterPro" id="IPR011055">
    <property type="entry name" value="Dup_hybrid_motif"/>
</dbReference>
<keyword evidence="3" id="KW-1185">Reference proteome</keyword>
<proteinExistence type="predicted"/>
<dbReference type="Pfam" id="PF01551">
    <property type="entry name" value="Peptidase_M23"/>
    <property type="match status" value="1"/>
</dbReference>
<dbReference type="PANTHER" id="PTHR21666:SF270">
    <property type="entry name" value="MUREIN HYDROLASE ACTIVATOR ENVC"/>
    <property type="match status" value="1"/>
</dbReference>
<protein>
    <submittedName>
        <fullName evidence="2">Peptidase M23-like protein</fullName>
    </submittedName>
</protein>
<dbReference type="PANTHER" id="PTHR21666">
    <property type="entry name" value="PEPTIDASE-RELATED"/>
    <property type="match status" value="1"/>
</dbReference>
<dbReference type="InterPro" id="IPR050570">
    <property type="entry name" value="Cell_wall_metabolism_enzyme"/>
</dbReference>
<organism evidence="2 3">
    <name type="scientific">Ichthyenterobacterium magnum</name>
    <dbReference type="NCBI Taxonomy" id="1230530"/>
    <lineage>
        <taxon>Bacteria</taxon>
        <taxon>Pseudomonadati</taxon>
        <taxon>Bacteroidota</taxon>
        <taxon>Flavobacteriia</taxon>
        <taxon>Flavobacteriales</taxon>
        <taxon>Flavobacteriaceae</taxon>
        <taxon>Ichthyenterobacterium</taxon>
    </lineage>
</organism>
<dbReference type="Proteomes" id="UP000284892">
    <property type="component" value="Unassembled WGS sequence"/>
</dbReference>